<evidence type="ECO:0000313" key="1">
    <source>
        <dbReference type="EMBL" id="SEP94572.1"/>
    </source>
</evidence>
<protein>
    <recommendedName>
        <fullName evidence="3">DUF4595 domain-containing protein</fullName>
    </recommendedName>
</protein>
<dbReference type="AlphaFoldDB" id="A0AAJ4W0N0"/>
<evidence type="ECO:0000313" key="2">
    <source>
        <dbReference type="Proteomes" id="UP000183496"/>
    </source>
</evidence>
<dbReference type="RefSeq" id="WP_041888604.1">
    <property type="nucleotide sequence ID" value="NZ_CP010817.1"/>
</dbReference>
<gene>
    <name evidence="1" type="ORF">SAMN04488089_101162</name>
</gene>
<dbReference type="KEGG" id="mpw:MPR_0328"/>
<comment type="caution">
    <text evidence="1">The sequence shown here is derived from an EMBL/GenBank/DDBJ whole genome shotgun (WGS) entry which is preliminary data.</text>
</comment>
<dbReference type="EMBL" id="FOFY01000001">
    <property type="protein sequence ID" value="SEP94572.1"/>
    <property type="molecule type" value="Genomic_DNA"/>
</dbReference>
<evidence type="ECO:0008006" key="3">
    <source>
        <dbReference type="Google" id="ProtNLM"/>
    </source>
</evidence>
<dbReference type="PROSITE" id="PS51257">
    <property type="entry name" value="PROKAR_LIPOPROTEIN"/>
    <property type="match status" value="1"/>
</dbReference>
<reference evidence="1 2" key="1">
    <citation type="submission" date="2016-10" db="EMBL/GenBank/DDBJ databases">
        <authorList>
            <person name="Varghese N."/>
            <person name="Submissions S."/>
        </authorList>
    </citation>
    <scope>NUCLEOTIDE SEQUENCE [LARGE SCALE GENOMIC DNA]</scope>
    <source>
        <strain evidence="2">DSM 19823 / KCTC 23066 / CCTCC M 208030 / D25</strain>
    </source>
</reference>
<dbReference type="Gene3D" id="2.180.10.10">
    <property type="entry name" value="RHS repeat-associated core"/>
    <property type="match status" value="1"/>
</dbReference>
<organism evidence="1 2">
    <name type="scientific">Myroides profundi</name>
    <dbReference type="NCBI Taxonomy" id="480520"/>
    <lineage>
        <taxon>Bacteria</taxon>
        <taxon>Pseudomonadati</taxon>
        <taxon>Bacteroidota</taxon>
        <taxon>Flavobacteriia</taxon>
        <taxon>Flavobacteriales</taxon>
        <taxon>Flavobacteriaceae</taxon>
        <taxon>Myroides</taxon>
    </lineage>
</organism>
<dbReference type="Proteomes" id="UP000183496">
    <property type="component" value="Unassembled WGS sequence"/>
</dbReference>
<accession>A0AAJ4W0N0</accession>
<name>A0AAJ4W0N0_MYRPR</name>
<sequence>MKKAITNILSTLLVFTTIGCSSDSNNSNEEGTIDSGKEKTTVLDIYTNIDTFKDGNDSYKVKFAYDSQGKVTNHYMTYEAIRNNQLVLSSKTECSYYYDNHNQLTQIKEVNDKGKMIKNFVFEYDNKGQMIKSSDLDYDNELLFTHNNKKQIITATDINTTTNFKYDSNGNLANTFMIDNANIVEAYTYDNNPNPFKNMPVNVPLHFQKTTAFDIMYYYKPINNVTTYNQNNTTKGNVEYEYNKNKYPKKSITTNNNGVVKEEFSYKDIEIIKTK</sequence>
<proteinExistence type="predicted"/>
<keyword evidence="2" id="KW-1185">Reference proteome</keyword>